<dbReference type="SUPFAM" id="SSF81383">
    <property type="entry name" value="F-box domain"/>
    <property type="match status" value="1"/>
</dbReference>
<comment type="caution">
    <text evidence="2">The sequence shown here is derived from an EMBL/GenBank/DDBJ whole genome shotgun (WGS) entry which is preliminary data.</text>
</comment>
<dbReference type="Gramene" id="OMP06565">
    <property type="protein sequence ID" value="OMP06565"/>
    <property type="gene ID" value="CCACVL1_01509"/>
</dbReference>
<dbReference type="AlphaFoldDB" id="A0A1R3KHL0"/>
<dbReference type="EMBL" id="AWWV01004868">
    <property type="protein sequence ID" value="OMP06565.1"/>
    <property type="molecule type" value="Genomic_DNA"/>
</dbReference>
<gene>
    <name evidence="2" type="ORF">CCACVL1_01509</name>
</gene>
<name>A0A1R3KHL0_COCAP</name>
<sequence>MDDRISELPLPIIHQIMSYLSKKEVDQTNSLSKTWKNNLRPSFPILAFNHEDFTPKEGEFHWTYLQRSYWGRPGKYTESMNDFTRHVEATLVNFCKCETNFKMLKFELYIGIYYNNFENWSALVNQWIKLALESQLDHPNPNPDNAAAPFNFQSLEILVLIEVCLDELMIHKLTSDSPMLNYIAMWDCKGFEHCHLPKLERLKTLIIDFRLAFSLGQVLNTIEVEAPNLEYCTIDCTRMVGPSSISSLFNCHHVRELSLSGNLITDQVLDSLFSIIFPLLEEFKLENSNILRRINISSQRLKQLKILNCQGLEAIHIDTPNLHGFRFVGNLVPIASIKAPCPGKFTAIMERRRVNTLWYLNLKKLLMGNAKHEELLTSRILLREKLTLGVFKIPESEYEAVLDAHLSICYPKTLCLFINGASVHGVNRVQVQRADGFCMVKNLQYLLIICNKGKFLKLIIYVIINLAAVPLPDPVPQRSISLRLQLCPLLEALLEKDYKDNNYQVPVATRGGLGS</sequence>
<protein>
    <recommendedName>
        <fullName evidence="1">At1g61320/AtMIF1 LRR domain-containing protein</fullName>
    </recommendedName>
</protein>
<dbReference type="PANTHER" id="PTHR34145:SF28">
    <property type="entry name" value="F-BOX DOMAIN-CONTAINING PROTEIN"/>
    <property type="match status" value="1"/>
</dbReference>
<dbReference type="SUPFAM" id="SSF52047">
    <property type="entry name" value="RNI-like"/>
    <property type="match status" value="1"/>
</dbReference>
<dbReference type="Proteomes" id="UP000188268">
    <property type="component" value="Unassembled WGS sequence"/>
</dbReference>
<evidence type="ECO:0000313" key="2">
    <source>
        <dbReference type="EMBL" id="OMP06565.1"/>
    </source>
</evidence>
<dbReference type="Pfam" id="PF23622">
    <property type="entry name" value="LRR_At1g61320_AtMIF1"/>
    <property type="match status" value="1"/>
</dbReference>
<dbReference type="InterPro" id="IPR032675">
    <property type="entry name" value="LRR_dom_sf"/>
</dbReference>
<reference evidence="2 3" key="1">
    <citation type="submission" date="2013-09" db="EMBL/GenBank/DDBJ databases">
        <title>Corchorus capsularis genome sequencing.</title>
        <authorList>
            <person name="Alam M."/>
            <person name="Haque M.S."/>
            <person name="Islam M.S."/>
            <person name="Emdad E.M."/>
            <person name="Islam M.M."/>
            <person name="Ahmed B."/>
            <person name="Halim A."/>
            <person name="Hossen Q.M.M."/>
            <person name="Hossain M.Z."/>
            <person name="Ahmed R."/>
            <person name="Khan M.M."/>
            <person name="Islam R."/>
            <person name="Rashid M.M."/>
            <person name="Khan S.A."/>
            <person name="Rahman M.S."/>
            <person name="Alam M."/>
        </authorList>
    </citation>
    <scope>NUCLEOTIDE SEQUENCE [LARGE SCALE GENOMIC DNA]</scope>
    <source>
        <strain evidence="3">cv. CVL-1</strain>
        <tissue evidence="2">Whole seedling</tissue>
    </source>
</reference>
<dbReference type="InterPro" id="IPR036047">
    <property type="entry name" value="F-box-like_dom_sf"/>
</dbReference>
<dbReference type="PANTHER" id="PTHR34145">
    <property type="entry name" value="OS02G0105600 PROTEIN"/>
    <property type="match status" value="1"/>
</dbReference>
<dbReference type="InterPro" id="IPR055357">
    <property type="entry name" value="LRR_At1g61320_AtMIF1"/>
</dbReference>
<evidence type="ECO:0000313" key="3">
    <source>
        <dbReference type="Proteomes" id="UP000188268"/>
    </source>
</evidence>
<feature type="domain" description="At1g61320/AtMIF1 LRR" evidence="1">
    <location>
        <begin position="250"/>
        <end position="332"/>
    </location>
</feature>
<dbReference type="OrthoDB" id="1901752at2759"/>
<organism evidence="2 3">
    <name type="scientific">Corchorus capsularis</name>
    <name type="common">Jute</name>
    <dbReference type="NCBI Taxonomy" id="210143"/>
    <lineage>
        <taxon>Eukaryota</taxon>
        <taxon>Viridiplantae</taxon>
        <taxon>Streptophyta</taxon>
        <taxon>Embryophyta</taxon>
        <taxon>Tracheophyta</taxon>
        <taxon>Spermatophyta</taxon>
        <taxon>Magnoliopsida</taxon>
        <taxon>eudicotyledons</taxon>
        <taxon>Gunneridae</taxon>
        <taxon>Pentapetalae</taxon>
        <taxon>rosids</taxon>
        <taxon>malvids</taxon>
        <taxon>Malvales</taxon>
        <taxon>Malvaceae</taxon>
        <taxon>Grewioideae</taxon>
        <taxon>Apeibeae</taxon>
        <taxon>Corchorus</taxon>
    </lineage>
</organism>
<dbReference type="OMA" id="IYLELAN"/>
<evidence type="ECO:0000259" key="1">
    <source>
        <dbReference type="Pfam" id="PF23622"/>
    </source>
</evidence>
<dbReference type="Gene3D" id="3.80.10.10">
    <property type="entry name" value="Ribonuclease Inhibitor"/>
    <property type="match status" value="1"/>
</dbReference>
<accession>A0A1R3KHL0</accession>
<proteinExistence type="predicted"/>
<dbReference type="InterPro" id="IPR053772">
    <property type="entry name" value="At1g61320/At1g61330-like"/>
</dbReference>
<keyword evidence="3" id="KW-1185">Reference proteome</keyword>